<feature type="region of interest" description="Disordered" evidence="1">
    <location>
        <begin position="497"/>
        <end position="548"/>
    </location>
</feature>
<organism evidence="2 3">
    <name type="scientific">Tilletia horrida</name>
    <dbReference type="NCBI Taxonomy" id="155126"/>
    <lineage>
        <taxon>Eukaryota</taxon>
        <taxon>Fungi</taxon>
        <taxon>Dikarya</taxon>
        <taxon>Basidiomycota</taxon>
        <taxon>Ustilaginomycotina</taxon>
        <taxon>Exobasidiomycetes</taxon>
        <taxon>Tilletiales</taxon>
        <taxon>Tilletiaceae</taxon>
        <taxon>Tilletia</taxon>
    </lineage>
</organism>
<name>A0AAN6GGN4_9BASI</name>
<feature type="compositionally biased region" description="Polar residues" evidence="1">
    <location>
        <begin position="287"/>
        <end position="301"/>
    </location>
</feature>
<feature type="region of interest" description="Disordered" evidence="1">
    <location>
        <begin position="370"/>
        <end position="418"/>
    </location>
</feature>
<accession>A0AAN6GGN4</accession>
<feature type="compositionally biased region" description="Low complexity" evidence="1">
    <location>
        <begin position="935"/>
        <end position="948"/>
    </location>
</feature>
<feature type="compositionally biased region" description="Polar residues" evidence="1">
    <location>
        <begin position="370"/>
        <end position="381"/>
    </location>
</feature>
<feature type="region of interest" description="Disordered" evidence="1">
    <location>
        <begin position="1"/>
        <end position="110"/>
    </location>
</feature>
<feature type="compositionally biased region" description="Low complexity" evidence="1">
    <location>
        <begin position="255"/>
        <end position="277"/>
    </location>
</feature>
<feature type="region of interest" description="Disordered" evidence="1">
    <location>
        <begin position="829"/>
        <end position="850"/>
    </location>
</feature>
<feature type="region of interest" description="Disordered" evidence="1">
    <location>
        <begin position="930"/>
        <end position="1023"/>
    </location>
</feature>
<keyword evidence="3" id="KW-1185">Reference proteome</keyword>
<feature type="region of interest" description="Disordered" evidence="1">
    <location>
        <begin position="694"/>
        <end position="726"/>
    </location>
</feature>
<feature type="region of interest" description="Disordered" evidence="1">
    <location>
        <begin position="431"/>
        <end position="466"/>
    </location>
</feature>
<gene>
    <name evidence="2" type="ORF">OC842_000662</name>
</gene>
<comment type="caution">
    <text evidence="2">The sequence shown here is derived from an EMBL/GenBank/DDBJ whole genome shotgun (WGS) entry which is preliminary data.</text>
</comment>
<feature type="compositionally biased region" description="Pro residues" evidence="1">
    <location>
        <begin position="963"/>
        <end position="975"/>
    </location>
</feature>
<evidence type="ECO:0000313" key="3">
    <source>
        <dbReference type="Proteomes" id="UP001176521"/>
    </source>
</evidence>
<sequence length="1371" mass="141948">MSTPHFEIMMPVQQPGGRRSTSGSRVASPAPQHTGPASSQQQHQQQLQMQEGPSILNVRVSSALASSPLSGSPQRTGEPEPSERSPFSDVHVGLATARDQTSATASTSYPIRLARAAAAARTGSSSRGSYSHDAELLLLAKSRGRALEADDEYLDDEDDEDDSEDDDRLTEYLSDIGGGSALSRSGLGDNDRSLDSMQRAQIGGPSQQRNCRRRRRRCIPLDEQRAAPPPPIAASSDLSRPLASPTGNRPLSSLSMPAQAPSNSQSSSSSSSSSPAPFHYNHGGAAPSSTIPLPETTNTLGKSERRTQVRRTQKLAYMLGGEVLVDEELLDHGSPSAAHGNVQSLSAAAMAGSSSLAGFGVHPNPEHTRSTFGGTLSQQRGSPKLGIGTRRDSDTATTHVASWSGPGNQSYERELASAGSIARPLGSHAGTFTLNDGATESHSSPVDRKKKSSTADASLPGGASRASAVSIGLGGKVADLDQALASVLRRRKGSVNLTSPKLAGSDSPFVGQSAGSPALHSIQGVNNRPLSSYESTDTSATFGSRPVPTGRLAMRRSFESIRTTMTTSTFAESTLSSLDDAALERRAQAQQREERRRKVAKMTRWLGVVVPTELVTSPRVPLHSPRIRRSLSEETSPRADRPAQNRSEWMTPYGLSPHNAGTGIGAALHGVNSDEVKNKMAKVAGRLIKLGGTGQSGDQSTASVTNGCPSASTSSRTNGLGSGVPPSGADLSALELTAANSKAAAYKQLRPQALDLSSTVLQRARTLGIGSTSPNAIGDDDEDSPLTPVSRVNALSPRERIANVKRANKLERVFGEAPPHVLFAAGAGASPGPRGMHQHSNSAPVTPQSAGPSFCPLEAPASTGIQAALDDLVVALPGSATASVAHNPYATSITSSPRSFRSAYRQSLDSLEYLLDNDMPLLNEMMTALEEDDGSSTPNKTPPTSSLSIKDTSNKQDTILPPAAVPPAAAPPKSPDTPGHRRYHSMTSPTVAAFERSSGLDSRPTHGETAAAGPSGASASAARATPLTAFARRPFEIADDPSQMSPLQNAVWDAHDAPTSAALRSAFWADGDGRVYSFEPRSSFGRSSFDQAIAAAAAAAAVGMADSPQTPGGASTGSGAGASATMPLSHSRRASIISHFSRLSSTPSLSTLNSISPPGSPRDAVSAEHELRRQRALRAQKLGRFFGAAPNTMPYSRDAGGSVPAATAIATTMADAWAGPSGYPSVVGTSGLASAETSMSGMARSASGNGLGLSSSVLLPGASPGLGASTGISGISAAGAADPVGAGAGAGAGPCSSSSLRTRRLAPRSAGSAKPHNSALMRMLRSLEEEAMEDETLSTRERKEIRDRLNAMRRRGEDDAAAVLAGEMAVL</sequence>
<feature type="compositionally biased region" description="Low complexity" evidence="1">
    <location>
        <begin position="1148"/>
        <end position="1157"/>
    </location>
</feature>
<feature type="region of interest" description="Disordered" evidence="1">
    <location>
        <begin position="1287"/>
        <end position="1318"/>
    </location>
</feature>
<feature type="compositionally biased region" description="Polar residues" evidence="1">
    <location>
        <begin position="838"/>
        <end position="850"/>
    </location>
</feature>
<feature type="compositionally biased region" description="Polar residues" evidence="1">
    <location>
        <begin position="395"/>
        <end position="410"/>
    </location>
</feature>
<feature type="compositionally biased region" description="Polar residues" evidence="1">
    <location>
        <begin position="431"/>
        <end position="444"/>
    </location>
</feature>
<feature type="compositionally biased region" description="Low complexity" evidence="1">
    <location>
        <begin position="40"/>
        <end position="50"/>
    </location>
</feature>
<feature type="region of interest" description="Disordered" evidence="1">
    <location>
        <begin position="147"/>
        <end position="309"/>
    </location>
</feature>
<feature type="region of interest" description="Disordered" evidence="1">
    <location>
        <begin position="1148"/>
        <end position="1169"/>
    </location>
</feature>
<feature type="compositionally biased region" description="Basic and acidic residues" evidence="1">
    <location>
        <begin position="630"/>
        <end position="643"/>
    </location>
</feature>
<dbReference type="Proteomes" id="UP001176521">
    <property type="component" value="Unassembled WGS sequence"/>
</dbReference>
<dbReference type="EMBL" id="JAPDMQ010000019">
    <property type="protein sequence ID" value="KAK0540088.1"/>
    <property type="molecule type" value="Genomic_DNA"/>
</dbReference>
<feature type="compositionally biased region" description="Acidic residues" evidence="1">
    <location>
        <begin position="149"/>
        <end position="168"/>
    </location>
</feature>
<feature type="compositionally biased region" description="Low complexity" evidence="1">
    <location>
        <begin position="1007"/>
        <end position="1023"/>
    </location>
</feature>
<feature type="compositionally biased region" description="Polar residues" evidence="1">
    <location>
        <begin position="245"/>
        <end position="254"/>
    </location>
</feature>
<protein>
    <submittedName>
        <fullName evidence="2">Uncharacterized protein</fullName>
    </submittedName>
</protein>
<evidence type="ECO:0000313" key="2">
    <source>
        <dbReference type="EMBL" id="KAK0540088.1"/>
    </source>
</evidence>
<feature type="compositionally biased region" description="Polar residues" evidence="1">
    <location>
        <begin position="523"/>
        <end position="542"/>
    </location>
</feature>
<proteinExistence type="predicted"/>
<evidence type="ECO:0000256" key="1">
    <source>
        <dbReference type="SAM" id="MobiDB-lite"/>
    </source>
</evidence>
<reference evidence="2" key="1">
    <citation type="journal article" date="2023" name="PhytoFront">
        <title>Draft Genome Resources of Seven Strains of Tilletia horrida, Causal Agent of Kernel Smut of Rice.</title>
        <authorList>
            <person name="Khanal S."/>
            <person name="Antony Babu S."/>
            <person name="Zhou X.G."/>
        </authorList>
    </citation>
    <scope>NUCLEOTIDE SEQUENCE</scope>
    <source>
        <strain evidence="2">TX3</strain>
    </source>
</reference>
<feature type="compositionally biased region" description="Polar residues" evidence="1">
    <location>
        <begin position="98"/>
        <end position="109"/>
    </location>
</feature>
<feature type="compositionally biased region" description="Polar residues" evidence="1">
    <location>
        <begin position="195"/>
        <end position="208"/>
    </location>
</feature>
<feature type="compositionally biased region" description="Low complexity" evidence="1">
    <location>
        <begin position="61"/>
        <end position="73"/>
    </location>
</feature>
<feature type="region of interest" description="Disordered" evidence="1">
    <location>
        <begin position="619"/>
        <end position="648"/>
    </location>
</feature>
<feature type="compositionally biased region" description="Polar residues" evidence="1">
    <location>
        <begin position="696"/>
        <end position="719"/>
    </location>
</feature>
<feature type="region of interest" description="Disordered" evidence="1">
    <location>
        <begin position="1106"/>
        <end position="1127"/>
    </location>
</feature>